<sequence length="329" mass="37162">MWPFKKRQLNSTSIDSDTIKENELFEHKKYINELVNYQDSLEEEIATLEREAKESLSEISVAIDNSLKKIKAIIEEEKQLKKILIKNEMEILDQSTGLEFENEIAKILPLVGFEEVKVSKGSGDQGIDIFAKKDGENFGIQCKKYSSSVGNKAVQEVISGKEFFNLDKAIVITNSSFTISANELAHKANVTLWNRLNIEQIISENLVDKRIGTILATLSGTQVTPKDLGMSNNFATHSQDISNYGKPQDDLFEDAKRLVIEMQTASVSLLQRRFRISYNRAAQLVDELEVQGVVGPSEGSKPRRVLIEQQAESLTILDELQLQRKRLIK</sequence>
<dbReference type="GO" id="GO:0015666">
    <property type="term" value="F:restriction endodeoxyribonuclease activity"/>
    <property type="evidence" value="ECO:0007669"/>
    <property type="project" value="TreeGrafter"/>
</dbReference>
<dbReference type="Pfam" id="PF09397">
    <property type="entry name" value="FtsK_gamma"/>
    <property type="match status" value="1"/>
</dbReference>
<protein>
    <recommendedName>
        <fullName evidence="3">FtsK gamma domain-containing protein</fullName>
    </recommendedName>
</protein>
<evidence type="ECO:0000313" key="5">
    <source>
        <dbReference type="Proteomes" id="UP000286288"/>
    </source>
</evidence>
<dbReference type="InterPro" id="IPR011335">
    <property type="entry name" value="Restrct_endonuc-II-like"/>
</dbReference>
<dbReference type="EMBL" id="QRMZ01000038">
    <property type="protein sequence ID" value="RHK03112.1"/>
    <property type="molecule type" value="Genomic_DNA"/>
</dbReference>
<dbReference type="InterPro" id="IPR011856">
    <property type="entry name" value="tRNA_endonuc-like_dom_sf"/>
</dbReference>
<reference evidence="4 5" key="1">
    <citation type="submission" date="2018-08" db="EMBL/GenBank/DDBJ databases">
        <title>A genome reference for cultivated species of the human gut microbiota.</title>
        <authorList>
            <person name="Zou Y."/>
            <person name="Xue W."/>
            <person name="Luo G."/>
        </authorList>
    </citation>
    <scope>NUCLEOTIDE SEQUENCE [LARGE SCALE GENOMIC DNA]</scope>
    <source>
        <strain evidence="4 5">AF48-16</strain>
    </source>
</reference>
<dbReference type="InterPro" id="IPR036388">
    <property type="entry name" value="WH-like_DNA-bd_sf"/>
</dbReference>
<feature type="coiled-coil region" evidence="2">
    <location>
        <begin position="31"/>
        <end position="65"/>
    </location>
</feature>
<keyword evidence="2" id="KW-0175">Coiled coil</keyword>
<dbReference type="InterPro" id="IPR007560">
    <property type="entry name" value="Restrct_endonuc_IV_Mrr"/>
</dbReference>
<dbReference type="InterPro" id="IPR052906">
    <property type="entry name" value="Type_IV_Methyl-Rstrct_Enzyme"/>
</dbReference>
<gene>
    <name evidence="4" type="ORF">DW084_17460</name>
</gene>
<dbReference type="AlphaFoldDB" id="A0A415ELV7"/>
<dbReference type="SUPFAM" id="SSF46785">
    <property type="entry name" value="Winged helix' DNA-binding domain"/>
    <property type="match status" value="1"/>
</dbReference>
<evidence type="ECO:0000259" key="3">
    <source>
        <dbReference type="SMART" id="SM00843"/>
    </source>
</evidence>
<organism evidence="4 5">
    <name type="scientific">Enterococcus casseliflavus</name>
    <name type="common">Enterococcus flavescens</name>
    <dbReference type="NCBI Taxonomy" id="37734"/>
    <lineage>
        <taxon>Bacteria</taxon>
        <taxon>Bacillati</taxon>
        <taxon>Bacillota</taxon>
        <taxon>Bacilli</taxon>
        <taxon>Lactobacillales</taxon>
        <taxon>Enterococcaceae</taxon>
        <taxon>Enterococcus</taxon>
    </lineage>
</organism>
<dbReference type="Pfam" id="PF04471">
    <property type="entry name" value="Mrr_cat"/>
    <property type="match status" value="1"/>
</dbReference>
<dbReference type="InterPro" id="IPR018541">
    <property type="entry name" value="Ftsk_gamma"/>
</dbReference>
<dbReference type="SMART" id="SM00843">
    <property type="entry name" value="Ftsk_gamma"/>
    <property type="match status" value="1"/>
</dbReference>
<name>A0A415ELV7_ENTCA</name>
<dbReference type="PANTHER" id="PTHR30015:SF6">
    <property type="entry name" value="SLL1429 PROTEIN"/>
    <property type="match status" value="1"/>
</dbReference>
<comment type="caution">
    <text evidence="4">The sequence shown here is derived from an EMBL/GenBank/DDBJ whole genome shotgun (WGS) entry which is preliminary data.</text>
</comment>
<dbReference type="Gene3D" id="1.10.10.10">
    <property type="entry name" value="Winged helix-like DNA-binding domain superfamily/Winged helix DNA-binding domain"/>
    <property type="match status" value="1"/>
</dbReference>
<dbReference type="GO" id="GO:0009307">
    <property type="term" value="P:DNA restriction-modification system"/>
    <property type="evidence" value="ECO:0007669"/>
    <property type="project" value="InterPro"/>
</dbReference>
<evidence type="ECO:0000313" key="4">
    <source>
        <dbReference type="EMBL" id="RHK03112.1"/>
    </source>
</evidence>
<dbReference type="PANTHER" id="PTHR30015">
    <property type="entry name" value="MRR RESTRICTION SYSTEM PROTEIN"/>
    <property type="match status" value="1"/>
</dbReference>
<dbReference type="InterPro" id="IPR036390">
    <property type="entry name" value="WH_DNA-bd_sf"/>
</dbReference>
<accession>A0A415ELV7</accession>
<dbReference type="Gene3D" id="3.40.1350.10">
    <property type="match status" value="1"/>
</dbReference>
<dbReference type="Proteomes" id="UP000286288">
    <property type="component" value="Unassembled WGS sequence"/>
</dbReference>
<keyword evidence="1" id="KW-0378">Hydrolase</keyword>
<evidence type="ECO:0000256" key="2">
    <source>
        <dbReference type="SAM" id="Coils"/>
    </source>
</evidence>
<evidence type="ECO:0000256" key="1">
    <source>
        <dbReference type="ARBA" id="ARBA00022801"/>
    </source>
</evidence>
<dbReference type="GO" id="GO:0003677">
    <property type="term" value="F:DNA binding"/>
    <property type="evidence" value="ECO:0007669"/>
    <property type="project" value="InterPro"/>
</dbReference>
<proteinExistence type="predicted"/>
<dbReference type="SUPFAM" id="SSF52980">
    <property type="entry name" value="Restriction endonuclease-like"/>
    <property type="match status" value="1"/>
</dbReference>
<feature type="domain" description="FtsK gamma" evidence="3">
    <location>
        <begin position="245"/>
        <end position="310"/>
    </location>
</feature>